<name>A0A7I8IMM5_SPIIN</name>
<dbReference type="GO" id="GO:0000976">
    <property type="term" value="F:transcription cis-regulatory region binding"/>
    <property type="evidence" value="ECO:0007669"/>
    <property type="project" value="UniProtKB-ARBA"/>
</dbReference>
<keyword evidence="6" id="KW-0539">Nucleus</keyword>
<feature type="domain" description="Myb-like" evidence="8">
    <location>
        <begin position="9"/>
        <end position="61"/>
    </location>
</feature>
<dbReference type="Pfam" id="PF00249">
    <property type="entry name" value="Myb_DNA-binding"/>
    <property type="match status" value="2"/>
</dbReference>
<organism evidence="10">
    <name type="scientific">Spirodela intermedia</name>
    <name type="common">Intermediate duckweed</name>
    <dbReference type="NCBI Taxonomy" id="51605"/>
    <lineage>
        <taxon>Eukaryota</taxon>
        <taxon>Viridiplantae</taxon>
        <taxon>Streptophyta</taxon>
        <taxon>Embryophyta</taxon>
        <taxon>Tracheophyta</taxon>
        <taxon>Spermatophyta</taxon>
        <taxon>Magnoliopsida</taxon>
        <taxon>Liliopsida</taxon>
        <taxon>Araceae</taxon>
        <taxon>Lemnoideae</taxon>
        <taxon>Spirodela</taxon>
    </lineage>
</organism>
<dbReference type="SUPFAM" id="SSF46689">
    <property type="entry name" value="Homeodomain-like"/>
    <property type="match status" value="1"/>
</dbReference>
<dbReference type="PROSITE" id="PS50090">
    <property type="entry name" value="MYB_LIKE"/>
    <property type="match status" value="2"/>
</dbReference>
<protein>
    <submittedName>
        <fullName evidence="10">Uncharacterized protein</fullName>
    </submittedName>
</protein>
<dbReference type="InterPro" id="IPR001005">
    <property type="entry name" value="SANT/Myb"/>
</dbReference>
<dbReference type="InterPro" id="IPR009057">
    <property type="entry name" value="Homeodomain-like_sf"/>
</dbReference>
<keyword evidence="5" id="KW-0804">Transcription</keyword>
<feature type="domain" description="Myb-like" evidence="8">
    <location>
        <begin position="62"/>
        <end position="112"/>
    </location>
</feature>
<evidence type="ECO:0000256" key="4">
    <source>
        <dbReference type="ARBA" id="ARBA00023125"/>
    </source>
</evidence>
<dbReference type="Gene3D" id="1.10.10.60">
    <property type="entry name" value="Homeodomain-like"/>
    <property type="match status" value="2"/>
</dbReference>
<comment type="subcellular location">
    <subcellularLocation>
        <location evidence="1">Nucleus</location>
    </subcellularLocation>
</comment>
<dbReference type="FunFam" id="1.10.10.60:FF:000015">
    <property type="entry name" value="Transcription factor RAX3"/>
    <property type="match status" value="1"/>
</dbReference>
<sequence>MGRPPCCDKSNVRRGLWTAEEDKKIVAYVSTHGAGNWASVPKKAGLKRCGKSCRLRWTNYLRPDLKHDDFTPGEEQTIISLHAKIGSRWSIIAHQLPGRTDNDVKNYWNTKLKKKLIQRGSTLVDHAVELLPQPARLCSFAFLPQPHAGNNRRSPSDFSWTDLTPQGGLPTFPFAEAPPLRGIFQDEGGEICGGTPAILGEDDGDDHRGASSPSDINSFVESLLSRDDEMMWAFPEFLNDPFVCP</sequence>
<dbReference type="CDD" id="cd00167">
    <property type="entry name" value="SANT"/>
    <property type="match status" value="2"/>
</dbReference>
<feature type="domain" description="HTH myb-type" evidence="9">
    <location>
        <begin position="66"/>
        <end position="116"/>
    </location>
</feature>
<evidence type="ECO:0000256" key="6">
    <source>
        <dbReference type="ARBA" id="ARBA00023242"/>
    </source>
</evidence>
<dbReference type="AlphaFoldDB" id="A0A7I8IMM5"/>
<dbReference type="GO" id="GO:0005634">
    <property type="term" value="C:nucleus"/>
    <property type="evidence" value="ECO:0007669"/>
    <property type="project" value="UniProtKB-SubCell"/>
</dbReference>
<gene>
    <name evidence="10" type="ORF">SI7747_04005489</name>
</gene>
<feature type="domain" description="HTH myb-type" evidence="9">
    <location>
        <begin position="9"/>
        <end position="65"/>
    </location>
</feature>
<keyword evidence="4" id="KW-0238">DNA-binding</keyword>
<evidence type="ECO:0000256" key="5">
    <source>
        <dbReference type="ARBA" id="ARBA00023163"/>
    </source>
</evidence>
<dbReference type="Proteomes" id="UP001189122">
    <property type="component" value="Unassembled WGS sequence"/>
</dbReference>
<keyword evidence="3" id="KW-0805">Transcription regulation</keyword>
<evidence type="ECO:0000313" key="10">
    <source>
        <dbReference type="EMBL" id="CAA2619322.1"/>
    </source>
</evidence>
<evidence type="ECO:0000313" key="11">
    <source>
        <dbReference type="Proteomes" id="UP001189122"/>
    </source>
</evidence>
<evidence type="ECO:0000256" key="7">
    <source>
        <dbReference type="SAM" id="MobiDB-lite"/>
    </source>
</evidence>
<keyword evidence="2" id="KW-0677">Repeat</keyword>
<keyword evidence="11" id="KW-1185">Reference proteome</keyword>
<dbReference type="PANTHER" id="PTHR47994">
    <property type="entry name" value="F14D16.11-RELATED"/>
    <property type="match status" value="1"/>
</dbReference>
<dbReference type="EMBL" id="LR743591">
    <property type="protein sequence ID" value="CAA2619322.1"/>
    <property type="molecule type" value="Genomic_DNA"/>
</dbReference>
<dbReference type="PROSITE" id="PS51294">
    <property type="entry name" value="HTH_MYB"/>
    <property type="match status" value="2"/>
</dbReference>
<dbReference type="FunFam" id="1.10.10.60:FF:000394">
    <property type="entry name" value="MYB transcription factor"/>
    <property type="match status" value="1"/>
</dbReference>
<dbReference type="InterPro" id="IPR015495">
    <property type="entry name" value="Myb_TF_plants"/>
</dbReference>
<dbReference type="PANTHER" id="PTHR47994:SF5">
    <property type="entry name" value="F14D16.11-RELATED"/>
    <property type="match status" value="1"/>
</dbReference>
<proteinExistence type="predicted"/>
<accession>A0A7I8IMM5</accession>
<evidence type="ECO:0000259" key="9">
    <source>
        <dbReference type="PROSITE" id="PS51294"/>
    </source>
</evidence>
<dbReference type="InterPro" id="IPR017930">
    <property type="entry name" value="Myb_dom"/>
</dbReference>
<dbReference type="SMART" id="SM00717">
    <property type="entry name" value="SANT"/>
    <property type="match status" value="2"/>
</dbReference>
<evidence type="ECO:0000256" key="3">
    <source>
        <dbReference type="ARBA" id="ARBA00023015"/>
    </source>
</evidence>
<evidence type="ECO:0000256" key="1">
    <source>
        <dbReference type="ARBA" id="ARBA00004123"/>
    </source>
</evidence>
<evidence type="ECO:0000256" key="2">
    <source>
        <dbReference type="ARBA" id="ARBA00022737"/>
    </source>
</evidence>
<dbReference type="EMBL" id="CACRZD030000004">
    <property type="protein sequence ID" value="CAA6659049.1"/>
    <property type="molecule type" value="Genomic_DNA"/>
</dbReference>
<feature type="region of interest" description="Disordered" evidence="7">
    <location>
        <begin position="195"/>
        <end position="214"/>
    </location>
</feature>
<reference evidence="10 11" key="1">
    <citation type="submission" date="2019-12" db="EMBL/GenBank/DDBJ databases">
        <authorList>
            <person name="Scholz U."/>
            <person name="Mascher M."/>
            <person name="Fiebig A."/>
        </authorList>
    </citation>
    <scope>NUCLEOTIDE SEQUENCE</scope>
</reference>
<evidence type="ECO:0000259" key="8">
    <source>
        <dbReference type="PROSITE" id="PS50090"/>
    </source>
</evidence>